<comment type="caution">
    <text evidence="1">The sequence shown here is derived from an EMBL/GenBank/DDBJ whole genome shotgun (WGS) entry which is preliminary data.</text>
</comment>
<reference evidence="1" key="1">
    <citation type="submission" date="2013-12" db="EMBL/GenBank/DDBJ databases">
        <title>A Varibaculum cambriense genome reconstructed from a premature infant gut community with otherwise low bacterial novelty that shifts toward anaerobic metabolism during the third week of life.</title>
        <authorList>
            <person name="Brown C.T."/>
            <person name="Sharon I."/>
            <person name="Thomas B.C."/>
            <person name="Castelle C.J."/>
            <person name="Morowitz M.J."/>
            <person name="Banfield J.F."/>
        </authorList>
    </citation>
    <scope>NUCLEOTIDE SEQUENCE</scope>
</reference>
<evidence type="ECO:0000313" key="1">
    <source>
        <dbReference type="EMBL" id="ETJ35147.1"/>
    </source>
</evidence>
<sequence>MNIKLTSTEIASISKEEEFILSVVNS</sequence>
<dbReference type="EMBL" id="AZMM01010454">
    <property type="protein sequence ID" value="ETJ35147.1"/>
    <property type="molecule type" value="Genomic_DNA"/>
</dbReference>
<protein>
    <submittedName>
        <fullName evidence="1">Uncharacterized protein</fullName>
    </submittedName>
</protein>
<organism evidence="1">
    <name type="scientific">human gut metagenome</name>
    <dbReference type="NCBI Taxonomy" id="408170"/>
    <lineage>
        <taxon>unclassified sequences</taxon>
        <taxon>metagenomes</taxon>
        <taxon>organismal metagenomes</taxon>
    </lineage>
</organism>
<feature type="non-terminal residue" evidence="1">
    <location>
        <position position="26"/>
    </location>
</feature>
<proteinExistence type="predicted"/>
<name>W1XXZ7_9ZZZZ</name>
<accession>W1XXZ7</accession>
<dbReference type="AlphaFoldDB" id="W1XXZ7"/>
<gene>
    <name evidence="1" type="ORF">Q604_UNBC10454G0001</name>
</gene>